<protein>
    <submittedName>
        <fullName evidence="2">Uncharacterized protein</fullName>
    </submittedName>
</protein>
<keyword evidence="3" id="KW-1185">Reference proteome</keyword>
<feature type="region of interest" description="Disordered" evidence="1">
    <location>
        <begin position="15"/>
        <end position="105"/>
    </location>
</feature>
<proteinExistence type="predicted"/>
<organism evidence="2 3">
    <name type="scientific">Deinococcus hopiensis KR-140</name>
    <dbReference type="NCBI Taxonomy" id="695939"/>
    <lineage>
        <taxon>Bacteria</taxon>
        <taxon>Thermotogati</taxon>
        <taxon>Deinococcota</taxon>
        <taxon>Deinococci</taxon>
        <taxon>Deinococcales</taxon>
        <taxon>Deinococcaceae</taxon>
        <taxon>Deinococcus</taxon>
    </lineage>
</organism>
<name>A0A1W1UPJ8_9DEIO</name>
<dbReference type="AlphaFoldDB" id="A0A1W1UPJ8"/>
<sequence>MAGTVRATVEARLSCRGGLPPWPSRQRLEMTGQDTTSDTYKDGCAGTTNDRPNSKPFRSIGAPPRSRPQPRTWSETSRGARGTPRSSQLCCPSFPDARTAPSTPRYRTPFLNSFLPSVSSPVPQAPPGLRLCWRCSRGERWSLWHRRPDKGVHAAFSARPTAQKEEQPRTSVSACGREGVRLVFSGVHADGSSRFSRLVARNPFRPAAAAPQPQIPGNDIQTRGVGRVARGPLPLPLVAGVPGRHAGRG</sequence>
<evidence type="ECO:0000256" key="1">
    <source>
        <dbReference type="SAM" id="MobiDB-lite"/>
    </source>
</evidence>
<dbReference type="EMBL" id="FWWU01000006">
    <property type="protein sequence ID" value="SMB82909.1"/>
    <property type="molecule type" value="Genomic_DNA"/>
</dbReference>
<evidence type="ECO:0000313" key="2">
    <source>
        <dbReference type="EMBL" id="SMB82909.1"/>
    </source>
</evidence>
<accession>A0A1W1UPJ8</accession>
<evidence type="ECO:0000313" key="3">
    <source>
        <dbReference type="Proteomes" id="UP000192582"/>
    </source>
</evidence>
<reference evidence="2 3" key="1">
    <citation type="submission" date="2017-04" db="EMBL/GenBank/DDBJ databases">
        <authorList>
            <person name="Afonso C.L."/>
            <person name="Miller P.J."/>
            <person name="Scott M.A."/>
            <person name="Spackman E."/>
            <person name="Goraichik I."/>
            <person name="Dimitrov K.M."/>
            <person name="Suarez D.L."/>
            <person name="Swayne D.E."/>
        </authorList>
    </citation>
    <scope>NUCLEOTIDE SEQUENCE [LARGE SCALE GENOMIC DNA]</scope>
    <source>
        <strain evidence="2 3">KR-140</strain>
    </source>
</reference>
<gene>
    <name evidence="2" type="ORF">SAMN00790413_04186</name>
</gene>
<dbReference type="Proteomes" id="UP000192582">
    <property type="component" value="Unassembled WGS sequence"/>
</dbReference>